<accession>A0A7J7GFM0</accession>
<protein>
    <submittedName>
        <fullName evidence="1">Uncharacterized protein</fullName>
    </submittedName>
</protein>
<comment type="caution">
    <text evidence="1">The sequence shown here is derived from an EMBL/GenBank/DDBJ whole genome shotgun (WGS) entry which is preliminary data.</text>
</comment>
<evidence type="ECO:0000313" key="1">
    <source>
        <dbReference type="EMBL" id="KAF5939287.1"/>
    </source>
</evidence>
<proteinExistence type="predicted"/>
<name>A0A7J7GFM0_CAMSI</name>
<dbReference type="Proteomes" id="UP000593564">
    <property type="component" value="Unassembled WGS sequence"/>
</dbReference>
<dbReference type="EMBL" id="JACBKZ010000011">
    <property type="protein sequence ID" value="KAF5939287.1"/>
    <property type="molecule type" value="Genomic_DNA"/>
</dbReference>
<dbReference type="AlphaFoldDB" id="A0A7J7GFM0"/>
<keyword evidence="2" id="KW-1185">Reference proteome</keyword>
<organism evidence="1 2">
    <name type="scientific">Camellia sinensis</name>
    <name type="common">Tea plant</name>
    <name type="synonym">Thea sinensis</name>
    <dbReference type="NCBI Taxonomy" id="4442"/>
    <lineage>
        <taxon>Eukaryota</taxon>
        <taxon>Viridiplantae</taxon>
        <taxon>Streptophyta</taxon>
        <taxon>Embryophyta</taxon>
        <taxon>Tracheophyta</taxon>
        <taxon>Spermatophyta</taxon>
        <taxon>Magnoliopsida</taxon>
        <taxon>eudicotyledons</taxon>
        <taxon>Gunneridae</taxon>
        <taxon>Pentapetalae</taxon>
        <taxon>asterids</taxon>
        <taxon>Ericales</taxon>
        <taxon>Theaceae</taxon>
        <taxon>Camellia</taxon>
    </lineage>
</organism>
<reference evidence="1 2" key="2">
    <citation type="submission" date="2020-07" db="EMBL/GenBank/DDBJ databases">
        <title>Genome assembly of wild tea tree DASZ reveals pedigree and selection history of tea varieties.</title>
        <authorList>
            <person name="Zhang W."/>
        </authorList>
    </citation>
    <scope>NUCLEOTIDE SEQUENCE [LARGE SCALE GENOMIC DNA]</scope>
    <source>
        <strain evidence="2">cv. G240</strain>
        <tissue evidence="1">Leaf</tissue>
    </source>
</reference>
<reference evidence="2" key="1">
    <citation type="journal article" date="2020" name="Nat. Commun.">
        <title>Genome assembly of wild tea tree DASZ reveals pedigree and selection history of tea varieties.</title>
        <authorList>
            <person name="Zhang W."/>
            <person name="Zhang Y."/>
            <person name="Qiu H."/>
            <person name="Guo Y."/>
            <person name="Wan H."/>
            <person name="Zhang X."/>
            <person name="Scossa F."/>
            <person name="Alseekh S."/>
            <person name="Zhang Q."/>
            <person name="Wang P."/>
            <person name="Xu L."/>
            <person name="Schmidt M.H."/>
            <person name="Jia X."/>
            <person name="Li D."/>
            <person name="Zhu A."/>
            <person name="Guo F."/>
            <person name="Chen W."/>
            <person name="Ni D."/>
            <person name="Usadel B."/>
            <person name="Fernie A.R."/>
            <person name="Wen W."/>
        </authorList>
    </citation>
    <scope>NUCLEOTIDE SEQUENCE [LARGE SCALE GENOMIC DNA]</scope>
    <source>
        <strain evidence="2">cv. G240</strain>
    </source>
</reference>
<gene>
    <name evidence="1" type="ORF">HYC85_023546</name>
</gene>
<sequence length="415" mass="45365">MEGLTSDIMVMNEREKRVASLGLASVEVAQGDPFRRVTQSKPFEELREELNRVKASMSGVDQEDLIPCDLIQEETSTLTASALNLLQSRWSDIIEMEGSEEAVVDRFKYIPDSLFLARARNLGSKLDALPMAGRVHSHGVGGGMADSKVYTPIGGRSGSGGRGGRGGRGQNPMALNPELNVVSAVDNTGPDKSWASISDLFCSVFLSIDMIISLYENNLPMRFGVILFSTKFIKMIEMNDGEIPAAPMSNDDVSSLINKLRIESADPTEDAPEMHHVEGAFVETLLSFSARVEIAHSQYFGALQNFCRCDFYARADFLRSSGRGKRGRQEMPLPDNILAQQEGVGQANVAEPAGQQAMSALGREITGALGILRAGNQDQAHVAKAGPFFLKREFFWSNPDEFVGDPKKPLKADEW</sequence>
<evidence type="ECO:0000313" key="2">
    <source>
        <dbReference type="Proteomes" id="UP000593564"/>
    </source>
</evidence>